<evidence type="ECO:0000256" key="2">
    <source>
        <dbReference type="ARBA" id="ARBA00022917"/>
    </source>
</evidence>
<reference evidence="7 8" key="2">
    <citation type="submission" date="2018-11" db="EMBL/GenBank/DDBJ databases">
        <authorList>
            <consortium name="Pathogen Informatics"/>
        </authorList>
    </citation>
    <scope>NUCLEOTIDE SEQUENCE [LARGE SCALE GENOMIC DNA]</scope>
</reference>
<name>A0A0N4SXV5_BRUPA</name>
<dbReference type="AlphaFoldDB" id="A0A0N4SXV5"/>
<protein>
    <submittedName>
        <fullName evidence="9">Elongation factor 1-gamma</fullName>
    </submittedName>
</protein>
<dbReference type="WBParaSite" id="BPAG_0000053001-mRNA-1">
    <property type="protein sequence ID" value="BPAG_0000053001-mRNA-1"/>
    <property type="gene ID" value="BPAG_0000053001"/>
</dbReference>
<dbReference type="PANTHER" id="PTHR43986">
    <property type="entry name" value="ELONGATION FACTOR 1-GAMMA"/>
    <property type="match status" value="1"/>
</dbReference>
<proteinExistence type="predicted"/>
<evidence type="ECO:0000313" key="7">
    <source>
        <dbReference type="EMBL" id="VDN81717.1"/>
    </source>
</evidence>
<dbReference type="Pfam" id="PF00647">
    <property type="entry name" value="EF1G"/>
    <property type="match status" value="1"/>
</dbReference>
<dbReference type="GO" id="GO:0003746">
    <property type="term" value="F:translation elongation factor activity"/>
    <property type="evidence" value="ECO:0007669"/>
    <property type="project" value="UniProtKB-UniRule"/>
</dbReference>
<dbReference type="SUPFAM" id="SSF52833">
    <property type="entry name" value="Thioredoxin-like"/>
    <property type="match status" value="1"/>
</dbReference>
<evidence type="ECO:0000259" key="5">
    <source>
        <dbReference type="PROSITE" id="PS50040"/>
    </source>
</evidence>
<keyword evidence="8" id="KW-1185">Reference proteome</keyword>
<dbReference type="InterPro" id="IPR010987">
    <property type="entry name" value="Glutathione-S-Trfase_C-like"/>
</dbReference>
<dbReference type="PROSITE" id="PS50040">
    <property type="entry name" value="EF1G_C"/>
    <property type="match status" value="1"/>
</dbReference>
<evidence type="ECO:0000256" key="4">
    <source>
        <dbReference type="SAM" id="MobiDB-lite"/>
    </source>
</evidence>
<evidence type="ECO:0000256" key="1">
    <source>
        <dbReference type="ARBA" id="ARBA00022768"/>
    </source>
</evidence>
<dbReference type="InterPro" id="IPR001662">
    <property type="entry name" value="EF1B_G_C"/>
</dbReference>
<dbReference type="InterPro" id="IPR004046">
    <property type="entry name" value="GST_C"/>
</dbReference>
<dbReference type="Gene3D" id="1.20.1050.10">
    <property type="match status" value="1"/>
</dbReference>
<organism evidence="9">
    <name type="scientific">Brugia pahangi</name>
    <name type="common">Filarial nematode worm</name>
    <dbReference type="NCBI Taxonomy" id="6280"/>
    <lineage>
        <taxon>Eukaryota</taxon>
        <taxon>Metazoa</taxon>
        <taxon>Ecdysozoa</taxon>
        <taxon>Nematoda</taxon>
        <taxon>Chromadorea</taxon>
        <taxon>Rhabditida</taxon>
        <taxon>Spirurina</taxon>
        <taxon>Spiruromorpha</taxon>
        <taxon>Filarioidea</taxon>
        <taxon>Onchocercidae</taxon>
        <taxon>Brugia</taxon>
    </lineage>
</organism>
<dbReference type="InterPro" id="IPR036282">
    <property type="entry name" value="Glutathione-S-Trfase_C_sf"/>
</dbReference>
<dbReference type="InterPro" id="IPR036433">
    <property type="entry name" value="EF1B_G_C_sf"/>
</dbReference>
<dbReference type="PANTHER" id="PTHR43986:SF1">
    <property type="entry name" value="ELONGATION FACTOR 1-GAMMA"/>
    <property type="match status" value="1"/>
</dbReference>
<dbReference type="PROSITE" id="PS50405">
    <property type="entry name" value="GST_CTER"/>
    <property type="match status" value="1"/>
</dbReference>
<keyword evidence="2 3" id="KW-0648">Protein biosynthesis</keyword>
<gene>
    <name evidence="7" type="ORF">BPAG_LOCUS531</name>
</gene>
<dbReference type="CDD" id="cd03181">
    <property type="entry name" value="GST_C_EF1Bgamma_like"/>
    <property type="match status" value="1"/>
</dbReference>
<reference evidence="9" key="1">
    <citation type="submission" date="2017-02" db="UniProtKB">
        <authorList>
            <consortium name="WormBaseParasite"/>
        </authorList>
    </citation>
    <scope>IDENTIFICATION</scope>
</reference>
<dbReference type="Proteomes" id="UP000278627">
    <property type="component" value="Unassembled WGS sequence"/>
</dbReference>
<evidence type="ECO:0000313" key="9">
    <source>
        <dbReference type="WBParaSite" id="BPAG_0000053001-mRNA-1"/>
    </source>
</evidence>
<dbReference type="Gene3D" id="3.30.70.1010">
    <property type="entry name" value="Translation elongation factor EF1B, gamma chain, conserved domain"/>
    <property type="match status" value="1"/>
</dbReference>
<dbReference type="InterPro" id="IPR036249">
    <property type="entry name" value="Thioredoxin-like_sf"/>
</dbReference>
<dbReference type="FunFam" id="3.30.70.1010:FF:000001">
    <property type="entry name" value="Elongation factor 1-gamma 1"/>
    <property type="match status" value="1"/>
</dbReference>
<dbReference type="EMBL" id="UZAD01000025">
    <property type="protein sequence ID" value="VDN81717.1"/>
    <property type="molecule type" value="Genomic_DNA"/>
</dbReference>
<dbReference type="Pfam" id="PF00043">
    <property type="entry name" value="GST_C"/>
    <property type="match status" value="1"/>
</dbReference>
<feature type="domain" description="EF-1-gamma C-terminal" evidence="5">
    <location>
        <begin position="314"/>
        <end position="473"/>
    </location>
</feature>
<dbReference type="SMART" id="SM01183">
    <property type="entry name" value="EF1G"/>
    <property type="match status" value="1"/>
</dbReference>
<dbReference type="InterPro" id="IPR050802">
    <property type="entry name" value="EF-GSTs"/>
</dbReference>
<dbReference type="Gene3D" id="3.40.30.10">
    <property type="entry name" value="Glutaredoxin"/>
    <property type="match status" value="1"/>
</dbReference>
<dbReference type="STRING" id="6280.A0A0N4SXV5"/>
<evidence type="ECO:0000259" key="6">
    <source>
        <dbReference type="PROSITE" id="PS50405"/>
    </source>
</evidence>
<accession>A0A0N4SXV5</accession>
<keyword evidence="1 3" id="KW-0251">Elongation factor</keyword>
<dbReference type="GO" id="GO:0005737">
    <property type="term" value="C:cytoplasm"/>
    <property type="evidence" value="ECO:0007669"/>
    <property type="project" value="TreeGrafter"/>
</dbReference>
<dbReference type="SUPFAM" id="SSF89942">
    <property type="entry name" value="eEF1-gamma domain"/>
    <property type="match status" value="1"/>
</dbReference>
<dbReference type="SUPFAM" id="SSF47616">
    <property type="entry name" value="GST C-terminal domain-like"/>
    <property type="match status" value="1"/>
</dbReference>
<dbReference type="GO" id="GO:0005634">
    <property type="term" value="C:nucleus"/>
    <property type="evidence" value="ECO:0007669"/>
    <property type="project" value="TreeGrafter"/>
</dbReference>
<sequence length="473" mass="54182">MQYIVTFQGLHLTCKLHQQRMSCKVYGSPKSFRMQKILIAAKIGNKDVTVLDQKPPYNKFPLGVTPAMEDNSITLFGADAIMLHLAGETMKGANCSEMLQWMQWSEGQLIPSVLGYVLPSVSVAHIDSEVYITNTVILILEAAKTELLTQLKCLDKLLLTKTFLIDERMSLADISVAMDLLPAYQYVLDEAIRTSLINVNRWFRTIINQKSVKDILGEVQFAVKASKFDSTKFKALSAKLSKERTAHKDEKSKELRGKQNKGQQEEGKFHFYNAFLLALYLDSCRNSDKKTKRAKNEDDEPDAADEVLAQEPKSVDPFSAMPKGTFVMDSFKRVYSNEDTATKALPYFWESFDSENYSIWFAEYKYPEDLTLTFMSCNLISGMFQRLEKLKKNAFASVCLFGTDNNSTISGIWIWRGHELAFKLSPDWQIDYESYDWKKLDPADEKTRKLVNEYLMWEGDFDGKIFNQGKIFK</sequence>
<feature type="region of interest" description="Disordered" evidence="4">
    <location>
        <begin position="244"/>
        <end position="263"/>
    </location>
</feature>
<feature type="domain" description="GST C-terminal" evidence="6">
    <location>
        <begin position="91"/>
        <end position="233"/>
    </location>
</feature>
<evidence type="ECO:0000313" key="8">
    <source>
        <dbReference type="Proteomes" id="UP000278627"/>
    </source>
</evidence>
<evidence type="ECO:0000256" key="3">
    <source>
        <dbReference type="PROSITE-ProRule" id="PRU00519"/>
    </source>
</evidence>